<accession>A0A177EGY9</accession>
<dbReference type="EMBL" id="LTDL01000021">
    <property type="protein sequence ID" value="OAG31233.1"/>
    <property type="molecule type" value="Genomic_DNA"/>
</dbReference>
<organism evidence="1 2">
    <name type="scientific">Nematocida displodere</name>
    <dbReference type="NCBI Taxonomy" id="1805483"/>
    <lineage>
        <taxon>Eukaryota</taxon>
        <taxon>Fungi</taxon>
        <taxon>Fungi incertae sedis</taxon>
        <taxon>Microsporidia</taxon>
        <taxon>Nematocida</taxon>
    </lineage>
</organism>
<evidence type="ECO:0000313" key="1">
    <source>
        <dbReference type="EMBL" id="OAG31233.1"/>
    </source>
</evidence>
<keyword evidence="2" id="KW-1185">Reference proteome</keyword>
<evidence type="ECO:0000313" key="2">
    <source>
        <dbReference type="Proteomes" id="UP000185944"/>
    </source>
</evidence>
<gene>
    <name evidence="1" type="ORF">NEDG_01646</name>
</gene>
<name>A0A177EGY9_9MICR</name>
<protein>
    <submittedName>
        <fullName evidence="1">Uncharacterized protein</fullName>
    </submittedName>
</protein>
<proteinExistence type="predicted"/>
<sequence length="810" mass="89641">MVLGVAKDVGAGALVGALRGRFFKGIVIAGVLGLWVAGSVAGSGSGSVAGPSSSSMGSVGPSEKRCFDTDLVVRIFLDPTTRKKYPKNAVFQALHKEKKIFRRGIHRVQQELLRGCFNASARLAGCQIKQVFVELAQAFQKTAPMTEIIATLARFPIETLVFRGYGSMSVKEGGDVPPNKTLERRTLKLTLFLSISTLQCLAFEHLVFNAIQIQVLLDGPLQTFIFSDNGRLKTLSLDYFTVFNMCVRTKALLVQRNPVLLSLFILKTTRLGEGGASPLPPLGLGDVFSMERLEITDNNLLGCIKLGWGYVVSVQTFVMDDKGFKVFTKDHSLVAKKMEVEKLVLIYSRVVNHDVCCMLVAYYNKMLVLDNPVYEDFLLDKVSCLVVKGYFCSSLTYFWSIVLLFPYLKDLSVEFSELPGCISEHIYQSDKFGARAVAPVAALRTLARVVLYNVDMLALEDLRYFDHLELLSIASINQSSIGNLSISQLISSNPTATSLSLSRLIVPFKVLVDVLDKVSLSLLFTKVDSVYVHEVYRNITYQEAVYVLVASLWFANTPSVEVYMHYLAKGAVCASGFDRVTIGPARMFNRITNAWEAACQRQTPIPTIACLFVCINCPFTALPGEFAQVSFPGEANTFIYNRDDVSLGFFCNMLTWNREDLSKMPKVSVVKSAEIFFPLTSGFLSPKVCITDLPRLFSTTTPNIIFHLENLVVSGSLDSFLDSVPSGVVNSLTFSEIFPFYAIAPTFSLALEMSTITGYPIVQQLVWEDPSRPTMPIQVILLKKLVLTPTVPEASEAPEPEWYLTTQTQI</sequence>
<dbReference type="VEuPathDB" id="MicrosporidiaDB:NEDG_01646"/>
<comment type="caution">
    <text evidence="1">The sequence shown here is derived from an EMBL/GenBank/DDBJ whole genome shotgun (WGS) entry which is preliminary data.</text>
</comment>
<dbReference type="GeneID" id="93647996"/>
<dbReference type="Proteomes" id="UP000185944">
    <property type="component" value="Unassembled WGS sequence"/>
</dbReference>
<dbReference type="AlphaFoldDB" id="A0A177EGY9"/>
<dbReference type="RefSeq" id="XP_067544954.1">
    <property type="nucleotide sequence ID" value="XM_067689064.1"/>
</dbReference>
<reference evidence="1 2" key="1">
    <citation type="submission" date="2016-02" db="EMBL/GenBank/DDBJ databases">
        <title>Discovery of a natural microsporidian pathogen with a broad tissue tropism in Caenorhabditis elegans.</title>
        <authorList>
            <person name="Luallen R.J."/>
            <person name="Reinke A.W."/>
            <person name="Tong L."/>
            <person name="Botts M.R."/>
            <person name="Felix M.-A."/>
            <person name="Troemel E.R."/>
        </authorList>
    </citation>
    <scope>NUCLEOTIDE SEQUENCE [LARGE SCALE GENOMIC DNA]</scope>
    <source>
        <strain evidence="1 2">JUm2807</strain>
    </source>
</reference>